<dbReference type="InterPro" id="IPR036188">
    <property type="entry name" value="FAD/NAD-bd_sf"/>
</dbReference>
<feature type="domain" description="FAD-binding" evidence="3">
    <location>
        <begin position="6"/>
        <end position="324"/>
    </location>
</feature>
<evidence type="ECO:0000256" key="2">
    <source>
        <dbReference type="ARBA" id="ARBA00023033"/>
    </source>
</evidence>
<dbReference type="STRING" id="112413.SAMN05421854_104561"/>
<organism evidence="4 5">
    <name type="scientific">Amycolatopsis rubida</name>
    <dbReference type="NCBI Taxonomy" id="112413"/>
    <lineage>
        <taxon>Bacteria</taxon>
        <taxon>Bacillati</taxon>
        <taxon>Actinomycetota</taxon>
        <taxon>Actinomycetes</taxon>
        <taxon>Pseudonocardiales</taxon>
        <taxon>Pseudonocardiaceae</taxon>
        <taxon>Amycolatopsis</taxon>
    </lineage>
</organism>
<proteinExistence type="predicted"/>
<dbReference type="InterPro" id="IPR050493">
    <property type="entry name" value="FAD-dep_Monooxygenase_BioMet"/>
</dbReference>
<evidence type="ECO:0000256" key="1">
    <source>
        <dbReference type="ARBA" id="ARBA00023002"/>
    </source>
</evidence>
<evidence type="ECO:0000313" key="4">
    <source>
        <dbReference type="EMBL" id="SFP26431.1"/>
    </source>
</evidence>
<keyword evidence="1" id="KW-0560">Oxidoreductase</keyword>
<evidence type="ECO:0000313" key="5">
    <source>
        <dbReference type="Proteomes" id="UP000199137"/>
    </source>
</evidence>
<dbReference type="GO" id="GO:0071949">
    <property type="term" value="F:FAD binding"/>
    <property type="evidence" value="ECO:0007669"/>
    <property type="project" value="InterPro"/>
</dbReference>
<dbReference type="OrthoDB" id="4568714at2"/>
<dbReference type="Pfam" id="PF01494">
    <property type="entry name" value="FAD_binding_3"/>
    <property type="match status" value="1"/>
</dbReference>
<protein>
    <submittedName>
        <fullName evidence="4">2-polyprenyl-6-methoxyphenol hydroxylase</fullName>
    </submittedName>
</protein>
<dbReference type="SUPFAM" id="SSF51905">
    <property type="entry name" value="FAD/NAD(P)-binding domain"/>
    <property type="match status" value="1"/>
</dbReference>
<keyword evidence="2" id="KW-0503">Monooxygenase</keyword>
<sequence length="379" mass="40312">MASRSAVVVGGGIGGLAAAIGLRRVGWEATVLERAPELTAIGAGISLWPNAQRALAELRVEPRISAQRGGGLVDWRGRRLASWDADLFVRSHGLPLGAIHRASLIETLRSALPDECLKTGVEVTSVEQNGVVHHGSGSIEADLIVAADGISSPIRQALFPAARVEYSGGAAFRGIAKLPLKPALSTTWAAGIEIGVLPLLDDEVYWWVSEARPAGIRHDDHRAYLSGKYGRWHDPIPQLIDATPEILLHDTQHLATPLPSYTRGRIALLGDAAHAMPPFLGQGGCQALEDAVVLASHTQASTVDEALRRYDAERRPRTQKVAKASLQAGASGPLLRNPAAVALRAGFTRLLPAAVTTRVGASISRWQPPKLTPAQPRKP</sequence>
<dbReference type="PANTHER" id="PTHR13789">
    <property type="entry name" value="MONOOXYGENASE"/>
    <property type="match status" value="1"/>
</dbReference>
<evidence type="ECO:0000259" key="3">
    <source>
        <dbReference type="Pfam" id="PF01494"/>
    </source>
</evidence>
<dbReference type="GO" id="GO:0004497">
    <property type="term" value="F:monooxygenase activity"/>
    <property type="evidence" value="ECO:0007669"/>
    <property type="project" value="UniProtKB-KW"/>
</dbReference>
<dbReference type="PRINTS" id="PR00420">
    <property type="entry name" value="RNGMNOXGNASE"/>
</dbReference>
<gene>
    <name evidence="4" type="ORF">SAMN05421854_104561</name>
</gene>
<dbReference type="AlphaFoldDB" id="A0A1I5NYU9"/>
<dbReference type="Proteomes" id="UP000199137">
    <property type="component" value="Unassembled WGS sequence"/>
</dbReference>
<dbReference type="EMBL" id="FOWC01000004">
    <property type="protein sequence ID" value="SFP26431.1"/>
    <property type="molecule type" value="Genomic_DNA"/>
</dbReference>
<dbReference type="InterPro" id="IPR002938">
    <property type="entry name" value="FAD-bd"/>
</dbReference>
<dbReference type="PANTHER" id="PTHR13789:SF309">
    <property type="entry name" value="PUTATIVE (AFU_ORTHOLOGUE AFUA_6G14510)-RELATED"/>
    <property type="match status" value="1"/>
</dbReference>
<name>A0A1I5NYU9_9PSEU</name>
<dbReference type="Gene3D" id="3.50.50.60">
    <property type="entry name" value="FAD/NAD(P)-binding domain"/>
    <property type="match status" value="1"/>
</dbReference>
<dbReference type="RefSeq" id="WP_093574186.1">
    <property type="nucleotide sequence ID" value="NZ_FOWC01000004.1"/>
</dbReference>
<reference evidence="4 5" key="1">
    <citation type="submission" date="2016-10" db="EMBL/GenBank/DDBJ databases">
        <authorList>
            <person name="de Groot N.N."/>
        </authorList>
    </citation>
    <scope>NUCLEOTIDE SEQUENCE [LARGE SCALE GENOMIC DNA]</scope>
    <source>
        <strain evidence="4 5">DSM 44637</strain>
    </source>
</reference>
<accession>A0A1I5NYU9</accession>